<dbReference type="InterPro" id="IPR055469">
    <property type="entry name" value="DUF7041"/>
</dbReference>
<dbReference type="PANTHER" id="PTHR33327:SF3">
    <property type="entry name" value="RNA-DIRECTED DNA POLYMERASE"/>
    <property type="match status" value="1"/>
</dbReference>
<dbReference type="Proteomes" id="UP000078492">
    <property type="component" value="Unassembled WGS sequence"/>
</dbReference>
<evidence type="ECO:0000256" key="1">
    <source>
        <dbReference type="SAM" id="MobiDB-lite"/>
    </source>
</evidence>
<feature type="compositionally biased region" description="Basic and acidic residues" evidence="1">
    <location>
        <begin position="259"/>
        <end position="273"/>
    </location>
</feature>
<feature type="domain" description="DUF7041" evidence="2">
    <location>
        <begin position="55"/>
        <end position="137"/>
    </location>
</feature>
<feature type="region of interest" description="Disordered" evidence="1">
    <location>
        <begin position="245"/>
        <end position="273"/>
    </location>
</feature>
<dbReference type="EMBL" id="KQ979024">
    <property type="protein sequence ID" value="KYN24351.1"/>
    <property type="molecule type" value="Genomic_DNA"/>
</dbReference>
<feature type="compositionally biased region" description="Basic residues" evidence="1">
    <location>
        <begin position="245"/>
        <end position="258"/>
    </location>
</feature>
<reference evidence="3 4" key="1">
    <citation type="submission" date="2015-09" db="EMBL/GenBank/DDBJ databases">
        <title>Trachymyrmex cornetzi WGS genome.</title>
        <authorList>
            <person name="Nygaard S."/>
            <person name="Hu H."/>
            <person name="Boomsma J."/>
            <person name="Zhang G."/>
        </authorList>
    </citation>
    <scope>NUCLEOTIDE SEQUENCE [LARGE SCALE GENOMIC DNA]</scope>
    <source>
        <strain evidence="3">Tcor2-1</strain>
        <tissue evidence="3">Whole body</tissue>
    </source>
</reference>
<feature type="region of interest" description="Disordered" evidence="1">
    <location>
        <begin position="1"/>
        <end position="37"/>
    </location>
</feature>
<gene>
    <name evidence="3" type="ORF">ALC57_04048</name>
</gene>
<organism evidence="3 4">
    <name type="scientific">Trachymyrmex cornetzi</name>
    <dbReference type="NCBI Taxonomy" id="471704"/>
    <lineage>
        <taxon>Eukaryota</taxon>
        <taxon>Metazoa</taxon>
        <taxon>Ecdysozoa</taxon>
        <taxon>Arthropoda</taxon>
        <taxon>Hexapoda</taxon>
        <taxon>Insecta</taxon>
        <taxon>Pterygota</taxon>
        <taxon>Neoptera</taxon>
        <taxon>Endopterygota</taxon>
        <taxon>Hymenoptera</taxon>
        <taxon>Apocrita</taxon>
        <taxon>Aculeata</taxon>
        <taxon>Formicoidea</taxon>
        <taxon>Formicidae</taxon>
        <taxon>Myrmicinae</taxon>
        <taxon>Trachymyrmex</taxon>
    </lineage>
</organism>
<feature type="compositionally biased region" description="Basic and acidic residues" evidence="1">
    <location>
        <begin position="1"/>
        <end position="23"/>
    </location>
</feature>
<sequence length="305" mass="33819">MPVERSPDRTRSESTSDYPESKDMAPTSPQLATAAGGLGSGGVGSTINATYAVRLPPFWRDNPQLWFAQVEAAFSIGRISGDESKFRHVVLNLDQSTLPLVADIVTSPPDKEKYDAIKGRLVSVLGETTATRIRRLLATHELGDDKPSIFLQRLRNLAEGQVSDQILKSIFMERLPENIRAILAISEVTDLSKLAAQADKVMEVAKPFPGSIQAMSPKTGDNTSLVNKVSVDIVELTKQIAKLTKQVRSRSRSKSRGRRNFDRRPRSKSQARDNKELCYYHNKFGAQAYKCAPPCTWKKKTSTEN</sequence>
<name>A0A151JF00_9HYME</name>
<dbReference type="AlphaFoldDB" id="A0A151JF00"/>
<protein>
    <recommendedName>
        <fullName evidence="2">DUF7041 domain-containing protein</fullName>
    </recommendedName>
</protein>
<dbReference type="Pfam" id="PF23055">
    <property type="entry name" value="DUF7041"/>
    <property type="match status" value="1"/>
</dbReference>
<evidence type="ECO:0000259" key="2">
    <source>
        <dbReference type="Pfam" id="PF23055"/>
    </source>
</evidence>
<keyword evidence="4" id="KW-1185">Reference proteome</keyword>
<dbReference type="STRING" id="471704.A0A151JF00"/>
<evidence type="ECO:0000313" key="3">
    <source>
        <dbReference type="EMBL" id="KYN24351.1"/>
    </source>
</evidence>
<evidence type="ECO:0000313" key="4">
    <source>
        <dbReference type="Proteomes" id="UP000078492"/>
    </source>
</evidence>
<accession>A0A151JF00</accession>
<proteinExistence type="predicted"/>
<dbReference type="PANTHER" id="PTHR33327">
    <property type="entry name" value="ENDONUCLEASE"/>
    <property type="match status" value="1"/>
</dbReference>